<dbReference type="RefSeq" id="XP_040758496.1">
    <property type="nucleotide sequence ID" value="XM_040903215.1"/>
</dbReference>
<dbReference type="STRING" id="1314785.A0A165BCR8"/>
<accession>A0A165BCR8</accession>
<feature type="non-terminal residue" evidence="2">
    <location>
        <position position="120"/>
    </location>
</feature>
<protein>
    <submittedName>
        <fullName evidence="2">Uncharacterized protein</fullName>
    </submittedName>
</protein>
<dbReference type="InParanoid" id="A0A165BCR8"/>
<evidence type="ECO:0000313" key="2">
    <source>
        <dbReference type="EMBL" id="KZT00756.1"/>
    </source>
</evidence>
<sequence length="120" mass="14014">NNVCDLQNCRSHQSIYMCLSRGLTYEGTIIVQGFDDHKLMRGISSSLRQEFRDLELLDEITTLQYNKELPDIVQGVIRNPLIVSYRSWKGTQYIPKTMHRSLKWSNKDPEPDSPWQIVSK</sequence>
<dbReference type="AlphaFoldDB" id="A0A165BCR8"/>
<evidence type="ECO:0000313" key="3">
    <source>
        <dbReference type="Proteomes" id="UP000076871"/>
    </source>
</evidence>
<reference evidence="2 3" key="1">
    <citation type="journal article" date="2016" name="Mol. Biol. Evol.">
        <title>Comparative Genomics of Early-Diverging Mushroom-Forming Fungi Provides Insights into the Origins of Lignocellulose Decay Capabilities.</title>
        <authorList>
            <person name="Nagy L.G."/>
            <person name="Riley R."/>
            <person name="Tritt A."/>
            <person name="Adam C."/>
            <person name="Daum C."/>
            <person name="Floudas D."/>
            <person name="Sun H."/>
            <person name="Yadav J.S."/>
            <person name="Pangilinan J."/>
            <person name="Larsson K.H."/>
            <person name="Matsuura K."/>
            <person name="Barry K."/>
            <person name="Labutti K."/>
            <person name="Kuo R."/>
            <person name="Ohm R.A."/>
            <person name="Bhattacharya S.S."/>
            <person name="Shirouzu T."/>
            <person name="Yoshinaga Y."/>
            <person name="Martin F.M."/>
            <person name="Grigoriev I.V."/>
            <person name="Hibbett D.S."/>
        </authorList>
    </citation>
    <scope>NUCLEOTIDE SEQUENCE [LARGE SCALE GENOMIC DNA]</scope>
    <source>
        <strain evidence="2 3">93-53</strain>
    </source>
</reference>
<name>A0A165BCR8_9APHY</name>
<dbReference type="Proteomes" id="UP000076871">
    <property type="component" value="Unassembled WGS sequence"/>
</dbReference>
<evidence type="ECO:0000256" key="1">
    <source>
        <dbReference type="SAM" id="MobiDB-lite"/>
    </source>
</evidence>
<feature type="non-terminal residue" evidence="2">
    <location>
        <position position="1"/>
    </location>
</feature>
<feature type="region of interest" description="Disordered" evidence="1">
    <location>
        <begin position="101"/>
        <end position="120"/>
    </location>
</feature>
<keyword evidence="3" id="KW-1185">Reference proteome</keyword>
<dbReference type="OrthoDB" id="2799438at2759"/>
<dbReference type="EMBL" id="KV427678">
    <property type="protein sequence ID" value="KZT00756.1"/>
    <property type="molecule type" value="Genomic_DNA"/>
</dbReference>
<proteinExistence type="predicted"/>
<organism evidence="2 3">
    <name type="scientific">Laetiporus sulphureus 93-53</name>
    <dbReference type="NCBI Taxonomy" id="1314785"/>
    <lineage>
        <taxon>Eukaryota</taxon>
        <taxon>Fungi</taxon>
        <taxon>Dikarya</taxon>
        <taxon>Basidiomycota</taxon>
        <taxon>Agaricomycotina</taxon>
        <taxon>Agaricomycetes</taxon>
        <taxon>Polyporales</taxon>
        <taxon>Laetiporus</taxon>
    </lineage>
</organism>
<dbReference type="GeneID" id="63820246"/>
<gene>
    <name evidence="2" type="ORF">LAESUDRAFT_615968</name>
</gene>